<dbReference type="PROSITE" id="PS50887">
    <property type="entry name" value="GGDEF"/>
    <property type="match status" value="1"/>
</dbReference>
<dbReference type="InterPro" id="IPR014528">
    <property type="entry name" value="GdpP/PdeA"/>
</dbReference>
<dbReference type="PIRSF" id="PIRSF026583">
    <property type="entry name" value="YybT"/>
    <property type="match status" value="1"/>
</dbReference>
<feature type="transmembrane region" description="Helical" evidence="1">
    <location>
        <begin position="37"/>
        <end position="65"/>
    </location>
</feature>
<dbReference type="Pfam" id="PF02272">
    <property type="entry name" value="DHHA1"/>
    <property type="match status" value="1"/>
</dbReference>
<feature type="transmembrane region" description="Helical" evidence="1">
    <location>
        <begin position="12"/>
        <end position="31"/>
    </location>
</feature>
<evidence type="ECO:0000256" key="1">
    <source>
        <dbReference type="SAM" id="Phobius"/>
    </source>
</evidence>
<dbReference type="InterPro" id="IPR000160">
    <property type="entry name" value="GGDEF_dom"/>
</dbReference>
<name>A0A7M1XKQ7_9SPIR</name>
<dbReference type="Gene3D" id="3.10.310.30">
    <property type="match status" value="1"/>
</dbReference>
<dbReference type="PANTHER" id="PTHR47618">
    <property type="entry name" value="BIFUNCTIONAL OLIGORIBONUCLEASE AND PAP PHOSPHATASE NRNA"/>
    <property type="match status" value="1"/>
</dbReference>
<evidence type="ECO:0000313" key="4">
    <source>
        <dbReference type="Proteomes" id="UP000593591"/>
    </source>
</evidence>
<reference evidence="3 4" key="1">
    <citation type="submission" date="2018-08" db="EMBL/GenBank/DDBJ databases">
        <title>The first complete genome of Treponema rectale (CHPAT), a commensal spirochete of the bovine rectum.</title>
        <authorList>
            <person name="Staton G.J."/>
            <person name="Clegg S.R."/>
            <person name="Carter S.D."/>
            <person name="Radford A.D."/>
            <person name="Darby A."/>
            <person name="Hall N."/>
            <person name="Birtles R.J."/>
            <person name="Evans N.J."/>
        </authorList>
    </citation>
    <scope>NUCLEOTIDE SEQUENCE [LARGE SCALE GENOMIC DNA]</scope>
    <source>
        <strain evidence="3 4">CHPA</strain>
    </source>
</reference>
<keyword evidence="1" id="KW-0812">Transmembrane</keyword>
<dbReference type="PANTHER" id="PTHR47618:SF2">
    <property type="entry name" value="CYCLIC-DI-AMP PHOSPHODIESTERASE GDPP"/>
    <property type="match status" value="1"/>
</dbReference>
<dbReference type="Gene3D" id="3.30.450.20">
    <property type="entry name" value="PAS domain"/>
    <property type="match status" value="1"/>
</dbReference>
<dbReference type="EMBL" id="CP031517">
    <property type="protein sequence ID" value="QOS39448.1"/>
    <property type="molecule type" value="Genomic_DNA"/>
</dbReference>
<gene>
    <name evidence="3" type="ORF">DYE49_02840</name>
</gene>
<dbReference type="InterPro" id="IPR001667">
    <property type="entry name" value="DDH_dom"/>
</dbReference>
<proteinExistence type="predicted"/>
<dbReference type="InterPro" id="IPR003156">
    <property type="entry name" value="DHHA1_dom"/>
</dbReference>
<evidence type="ECO:0000313" key="3">
    <source>
        <dbReference type="EMBL" id="QOS39448.1"/>
    </source>
</evidence>
<feature type="domain" description="GGDEF" evidence="2">
    <location>
        <begin position="181"/>
        <end position="307"/>
    </location>
</feature>
<dbReference type="KEGG" id="trc:DYE49_02840"/>
<dbReference type="Proteomes" id="UP000593591">
    <property type="component" value="Chromosome"/>
</dbReference>
<dbReference type="InterPro" id="IPR051319">
    <property type="entry name" value="Oligoribo/pAp-PDE_c-di-AMP_PDE"/>
</dbReference>
<keyword evidence="1" id="KW-0472">Membrane</keyword>
<dbReference type="Pfam" id="PF01368">
    <property type="entry name" value="DHH"/>
    <property type="match status" value="1"/>
</dbReference>
<accession>A0A7M1XKQ7</accession>
<dbReference type="InterPro" id="IPR038763">
    <property type="entry name" value="DHH_sf"/>
</dbReference>
<dbReference type="AlphaFoldDB" id="A0A7M1XKQ7"/>
<keyword evidence="1" id="KW-1133">Transmembrane helix</keyword>
<evidence type="ECO:0000259" key="2">
    <source>
        <dbReference type="PROSITE" id="PS50887"/>
    </source>
</evidence>
<protein>
    <recommendedName>
        <fullName evidence="2">GGDEF domain-containing protein</fullName>
    </recommendedName>
</protein>
<dbReference type="Pfam" id="PF24898">
    <property type="entry name" value="GGDEF_GdpP"/>
    <property type="match status" value="1"/>
</dbReference>
<sequence>MNRLLSRQRKWLVITLLFEALIIGVLAVLYFEFPEFNYYYLLLMAVSSFFILFDFLVTMIFNFFYRERKGKSELKAAEIIGTDISEAYNFGQIGLAVCDHDNNIVWINEFLSRRFSNIVDKNMFDLFPGLFVLSDDNYNKESVKLSAESHVYQVELLKEARLYIFRDVTDFENIYTDNLNQSPVIGYLSIDNYNDVQIYVGDETKFADMLSDLRKMIVDFGESTNSMMRRIKDDRYLFITTMQSYEKILKDKFSIVDSVRNKFPSGFTLSIGVAYGFPDYAKLAELASNALDVALSRGGDQTVIQPFSQQMVYIGGKTEMLPSRNRVKIRTLSNSFLTIISNYKNVIIMGHTNTDFDAIGSCLGVYLLCKYVGVPAKICWEEQLIEDKVRMAVEGEFSKAEMEEIFVSMRNVDALVRDDALLVCCDHNNPQISLFPDLIKKCHDIAIIDHHRPTSVYIEDPVFNGIDTSASSACELVTFYITYNQKEIPIDSRTATFLLSGICLDTKFFKERATNNTFEASAQLKNFNADGPKVTDFLKEELEEYRQKIAILNNSETPYYGCIVSMSPDNDMVSSVTLSIVANEAMSIRGIYVSFCIGRTGPHEIKVSARSDGSISVQLLMEKLGGGGHLAMAAATFHDDGDTVDNVKERLMSVLRDYLDDAKLDKSDN</sequence>
<dbReference type="SUPFAM" id="SSF64182">
    <property type="entry name" value="DHH phosphoesterases"/>
    <property type="match status" value="1"/>
</dbReference>
<organism evidence="3 4">
    <name type="scientific">Treponema rectale</name>
    <dbReference type="NCBI Taxonomy" id="744512"/>
    <lineage>
        <taxon>Bacteria</taxon>
        <taxon>Pseudomonadati</taxon>
        <taxon>Spirochaetota</taxon>
        <taxon>Spirochaetia</taxon>
        <taxon>Spirochaetales</taxon>
        <taxon>Treponemataceae</taxon>
        <taxon>Treponema</taxon>
    </lineage>
</organism>
<dbReference type="Gene3D" id="3.90.1640.10">
    <property type="entry name" value="inorganic pyrophosphatase (n-terminal core)"/>
    <property type="match status" value="1"/>
</dbReference>
<dbReference type="GO" id="GO:0003676">
    <property type="term" value="F:nucleic acid binding"/>
    <property type="evidence" value="ECO:0007669"/>
    <property type="project" value="InterPro"/>
</dbReference>